<dbReference type="SUPFAM" id="SSF46785">
    <property type="entry name" value="Winged helix' DNA-binding domain"/>
    <property type="match status" value="2"/>
</dbReference>
<dbReference type="PROSITE" id="PS50949">
    <property type="entry name" value="HTH_GNTR"/>
    <property type="match status" value="1"/>
</dbReference>
<dbReference type="InterPro" id="IPR008920">
    <property type="entry name" value="TF_FadR/GntR_C"/>
</dbReference>
<evidence type="ECO:0000259" key="4">
    <source>
        <dbReference type="PROSITE" id="PS50949"/>
    </source>
</evidence>
<dbReference type="PANTHER" id="PTHR43537:SF5">
    <property type="entry name" value="UXU OPERON TRANSCRIPTIONAL REGULATOR"/>
    <property type="match status" value="1"/>
</dbReference>
<evidence type="ECO:0000256" key="3">
    <source>
        <dbReference type="ARBA" id="ARBA00023163"/>
    </source>
</evidence>
<keyword evidence="3" id="KW-0804">Transcription</keyword>
<dbReference type="SUPFAM" id="SSF48008">
    <property type="entry name" value="GntR ligand-binding domain-like"/>
    <property type="match status" value="1"/>
</dbReference>
<dbReference type="InterPro" id="IPR036388">
    <property type="entry name" value="WH-like_DNA-bd_sf"/>
</dbReference>
<keyword evidence="2 5" id="KW-0238">DNA-binding</keyword>
<reference evidence="5 6" key="1">
    <citation type="submission" date="2021-03" db="EMBL/GenBank/DDBJ databases">
        <title>Genomic Encyclopedia of Type Strains, Phase IV (KMG-IV): sequencing the most valuable type-strain genomes for metagenomic binning, comparative biology and taxonomic classification.</title>
        <authorList>
            <person name="Goeker M."/>
        </authorList>
    </citation>
    <scope>NUCLEOTIDE SEQUENCE [LARGE SCALE GENOMIC DNA]</scope>
    <source>
        <strain evidence="5 6">DSM 13372</strain>
    </source>
</reference>
<dbReference type="Gene3D" id="1.20.120.530">
    <property type="entry name" value="GntR ligand-binding domain-like"/>
    <property type="match status" value="1"/>
</dbReference>
<organism evidence="5 6">
    <name type="scientific">Sinorhizobium kostiense</name>
    <dbReference type="NCBI Taxonomy" id="76747"/>
    <lineage>
        <taxon>Bacteria</taxon>
        <taxon>Pseudomonadati</taxon>
        <taxon>Pseudomonadota</taxon>
        <taxon>Alphaproteobacteria</taxon>
        <taxon>Hyphomicrobiales</taxon>
        <taxon>Rhizobiaceae</taxon>
        <taxon>Sinorhizobium/Ensifer group</taxon>
        <taxon>Sinorhizobium</taxon>
    </lineage>
</organism>
<dbReference type="SMART" id="SM00345">
    <property type="entry name" value="HTH_GNTR"/>
    <property type="match status" value="2"/>
</dbReference>
<evidence type="ECO:0000256" key="1">
    <source>
        <dbReference type="ARBA" id="ARBA00023015"/>
    </source>
</evidence>
<dbReference type="InterPro" id="IPR000524">
    <property type="entry name" value="Tscrpt_reg_HTH_GntR"/>
</dbReference>
<dbReference type="PANTHER" id="PTHR43537">
    <property type="entry name" value="TRANSCRIPTIONAL REGULATOR, GNTR FAMILY"/>
    <property type="match status" value="1"/>
</dbReference>
<evidence type="ECO:0000256" key="2">
    <source>
        <dbReference type="ARBA" id="ARBA00023125"/>
    </source>
</evidence>
<dbReference type="Pfam" id="PF00392">
    <property type="entry name" value="GntR"/>
    <property type="match status" value="1"/>
</dbReference>
<dbReference type="Pfam" id="PF07729">
    <property type="entry name" value="FCD"/>
    <property type="match status" value="1"/>
</dbReference>
<evidence type="ECO:0000313" key="5">
    <source>
        <dbReference type="EMBL" id="MBP2236635.1"/>
    </source>
</evidence>
<proteinExistence type="predicted"/>
<evidence type="ECO:0000313" key="6">
    <source>
        <dbReference type="Proteomes" id="UP000730739"/>
    </source>
</evidence>
<name>A0ABS4R161_9HYPH</name>
<keyword evidence="6" id="KW-1185">Reference proteome</keyword>
<dbReference type="InterPro" id="IPR011711">
    <property type="entry name" value="GntR_C"/>
</dbReference>
<dbReference type="PRINTS" id="PR00033">
    <property type="entry name" value="HTHASNC"/>
</dbReference>
<comment type="caution">
    <text evidence="5">The sequence shown here is derived from an EMBL/GenBank/DDBJ whole genome shotgun (WGS) entry which is preliminary data.</text>
</comment>
<keyword evidence="1" id="KW-0805">Transcription regulation</keyword>
<dbReference type="InterPro" id="IPR036390">
    <property type="entry name" value="WH_DNA-bd_sf"/>
</dbReference>
<dbReference type="RefSeq" id="WP_028002928.1">
    <property type="nucleotide sequence ID" value="NZ_JAGILA010000003.1"/>
</dbReference>
<dbReference type="PRINTS" id="PR00035">
    <property type="entry name" value="HTHGNTR"/>
</dbReference>
<dbReference type="GO" id="GO:0003677">
    <property type="term" value="F:DNA binding"/>
    <property type="evidence" value="ECO:0007669"/>
    <property type="project" value="UniProtKB-KW"/>
</dbReference>
<dbReference type="SMART" id="SM00895">
    <property type="entry name" value="FCD"/>
    <property type="match status" value="1"/>
</dbReference>
<dbReference type="Gene3D" id="1.10.10.10">
    <property type="entry name" value="Winged helix-like DNA-binding domain superfamily/Winged helix DNA-binding domain"/>
    <property type="match status" value="2"/>
</dbReference>
<feature type="domain" description="HTH gntR-type" evidence="4">
    <location>
        <begin position="3"/>
        <end position="69"/>
    </location>
</feature>
<gene>
    <name evidence="5" type="ORF">J2Z31_003149</name>
</gene>
<dbReference type="InterPro" id="IPR000485">
    <property type="entry name" value="AsnC-type_HTH_dom"/>
</dbReference>
<accession>A0ABS4R161</accession>
<dbReference type="EMBL" id="JAGILA010000003">
    <property type="protein sequence ID" value="MBP2236635.1"/>
    <property type="molecule type" value="Genomic_DNA"/>
</dbReference>
<sequence length="311" mass="35468">MQTPLQARILEQLRLQLSDDLQCGDRINEAEVADQLGVSRTPIRRVLQKLQSEGVLDFEPRRGFILKDPASLLNGDNQTDELLDERVMRDMAIGELNTVFSERALMQRYSVPNGVLASTLRRLTRDHLVEPSPGRGWIFADVSPRAMEDSYRFRQIIEPAGILADSYKVDAAAFRDLDEDHADAIENVHRMDRRRLFDLDARFHKVVAQGAQTAELVSAIERQNNIRRVTEYIGFIRIERLRQSMIEHRGIIAALLEGNRQLAASLMHIHLQISRDETFAHMDHDLELLRGGKVRLSETDEAEDGGGRKTQ</sequence>
<dbReference type="Proteomes" id="UP000730739">
    <property type="component" value="Unassembled WGS sequence"/>
</dbReference>
<protein>
    <submittedName>
        <fullName evidence="5">DNA-binding GntR family transcriptional regulator</fullName>
    </submittedName>
</protein>